<keyword evidence="6 7" id="KW-0472">Membrane</keyword>
<feature type="transmembrane region" description="Helical" evidence="7">
    <location>
        <begin position="20"/>
        <end position="39"/>
    </location>
</feature>
<evidence type="ECO:0000256" key="4">
    <source>
        <dbReference type="ARBA" id="ARBA00022968"/>
    </source>
</evidence>
<accession>A0A7J7LEG5</accession>
<dbReference type="Proteomes" id="UP000541444">
    <property type="component" value="Unassembled WGS sequence"/>
</dbReference>
<feature type="domain" description="Trichome birefringence-like C-terminal" evidence="8">
    <location>
        <begin position="206"/>
        <end position="348"/>
    </location>
</feature>
<reference evidence="10 11" key="1">
    <citation type="journal article" date="2020" name="IScience">
        <title>Genome Sequencing of the Endangered Kingdonia uniflora (Circaeasteraceae, Ranunculales) Reveals Potential Mechanisms of Evolutionary Specialization.</title>
        <authorList>
            <person name="Sun Y."/>
            <person name="Deng T."/>
            <person name="Zhang A."/>
            <person name="Moore M.J."/>
            <person name="Landis J.B."/>
            <person name="Lin N."/>
            <person name="Zhang H."/>
            <person name="Zhang X."/>
            <person name="Huang J."/>
            <person name="Zhang X."/>
            <person name="Sun H."/>
            <person name="Wang H."/>
        </authorList>
    </citation>
    <scope>NUCLEOTIDE SEQUENCE [LARGE SCALE GENOMIC DNA]</scope>
    <source>
        <strain evidence="10">TB1705</strain>
        <tissue evidence="10">Leaf</tissue>
    </source>
</reference>
<keyword evidence="4" id="KW-0735">Signal-anchor</keyword>
<dbReference type="PANTHER" id="PTHR32285">
    <property type="entry name" value="PROTEIN TRICHOME BIREFRINGENCE-LIKE 9-RELATED"/>
    <property type="match status" value="1"/>
</dbReference>
<feature type="domain" description="Trichome birefringence-like N-terminal" evidence="9">
    <location>
        <begin position="87"/>
        <end position="140"/>
    </location>
</feature>
<dbReference type="GO" id="GO:0016020">
    <property type="term" value="C:membrane"/>
    <property type="evidence" value="ECO:0007669"/>
    <property type="project" value="UniProtKB-SubCell"/>
</dbReference>
<dbReference type="AlphaFoldDB" id="A0A7J7LEG5"/>
<dbReference type="PANTHER" id="PTHR32285:SF324">
    <property type="entry name" value="PROTEIN TRICHOME BIREFRINGENCE-LIKE 25"/>
    <property type="match status" value="1"/>
</dbReference>
<evidence type="ECO:0000256" key="5">
    <source>
        <dbReference type="ARBA" id="ARBA00022989"/>
    </source>
</evidence>
<comment type="subcellular location">
    <subcellularLocation>
        <location evidence="1">Membrane</location>
        <topology evidence="1">Single-pass membrane protein</topology>
    </subcellularLocation>
</comment>
<name>A0A7J7LEG5_9MAGN</name>
<evidence type="ECO:0000259" key="9">
    <source>
        <dbReference type="Pfam" id="PF14416"/>
    </source>
</evidence>
<dbReference type="EMBL" id="JACGCM010002347">
    <property type="protein sequence ID" value="KAF6140930.1"/>
    <property type="molecule type" value="Genomic_DNA"/>
</dbReference>
<proteinExistence type="inferred from homology"/>
<evidence type="ECO:0000313" key="10">
    <source>
        <dbReference type="EMBL" id="KAF6140930.1"/>
    </source>
</evidence>
<dbReference type="InterPro" id="IPR029962">
    <property type="entry name" value="TBL"/>
</dbReference>
<dbReference type="InterPro" id="IPR025846">
    <property type="entry name" value="TBL_N"/>
</dbReference>
<evidence type="ECO:0000256" key="3">
    <source>
        <dbReference type="ARBA" id="ARBA00022692"/>
    </source>
</evidence>
<dbReference type="GO" id="GO:0016413">
    <property type="term" value="F:O-acetyltransferase activity"/>
    <property type="evidence" value="ECO:0007669"/>
    <property type="project" value="InterPro"/>
</dbReference>
<keyword evidence="5 7" id="KW-1133">Transmembrane helix</keyword>
<gene>
    <name evidence="10" type="ORF">GIB67_042343</name>
</gene>
<organism evidence="10 11">
    <name type="scientific">Kingdonia uniflora</name>
    <dbReference type="NCBI Taxonomy" id="39325"/>
    <lineage>
        <taxon>Eukaryota</taxon>
        <taxon>Viridiplantae</taxon>
        <taxon>Streptophyta</taxon>
        <taxon>Embryophyta</taxon>
        <taxon>Tracheophyta</taxon>
        <taxon>Spermatophyta</taxon>
        <taxon>Magnoliopsida</taxon>
        <taxon>Ranunculales</taxon>
        <taxon>Circaeasteraceae</taxon>
        <taxon>Kingdonia</taxon>
    </lineage>
</organism>
<comment type="similarity">
    <text evidence="2">Belongs to the PC-esterase family. TBL subfamily.</text>
</comment>
<comment type="caution">
    <text evidence="10">The sequence shown here is derived from an EMBL/GenBank/DDBJ whole genome shotgun (WGS) entry which is preliminary data.</text>
</comment>
<feature type="domain" description="Trichome birefringence-like C-terminal" evidence="8">
    <location>
        <begin position="141"/>
        <end position="182"/>
    </location>
</feature>
<protein>
    <recommendedName>
        <fullName evidence="12">Trichome birefringence-like N-terminal domain-containing protein</fullName>
    </recommendedName>
</protein>
<evidence type="ECO:0000259" key="8">
    <source>
        <dbReference type="Pfam" id="PF13839"/>
    </source>
</evidence>
<dbReference type="Pfam" id="PF13839">
    <property type="entry name" value="PC-Esterase"/>
    <property type="match status" value="2"/>
</dbReference>
<evidence type="ECO:0000256" key="7">
    <source>
        <dbReference type="SAM" id="Phobius"/>
    </source>
</evidence>
<dbReference type="GO" id="GO:0005794">
    <property type="term" value="C:Golgi apparatus"/>
    <property type="evidence" value="ECO:0007669"/>
    <property type="project" value="TreeGrafter"/>
</dbReference>
<dbReference type="Pfam" id="PF14416">
    <property type="entry name" value="PMR5N"/>
    <property type="match status" value="1"/>
</dbReference>
<evidence type="ECO:0000256" key="6">
    <source>
        <dbReference type="ARBA" id="ARBA00023136"/>
    </source>
</evidence>
<dbReference type="OrthoDB" id="630188at2759"/>
<dbReference type="InterPro" id="IPR026057">
    <property type="entry name" value="TBL_C"/>
</dbReference>
<keyword evidence="11" id="KW-1185">Reference proteome</keyword>
<evidence type="ECO:0000313" key="11">
    <source>
        <dbReference type="Proteomes" id="UP000541444"/>
    </source>
</evidence>
<evidence type="ECO:0000256" key="1">
    <source>
        <dbReference type="ARBA" id="ARBA00004167"/>
    </source>
</evidence>
<keyword evidence="3 7" id="KW-0812">Transmembrane</keyword>
<evidence type="ECO:0000256" key="2">
    <source>
        <dbReference type="ARBA" id="ARBA00007727"/>
    </source>
</evidence>
<sequence length="352" mass="40453">MVKKMRFDRTPSSISKYNYVVVKIGVSVLIMGIVFHLFFSISSGVDIIKVEQEGEITLFVKEEARTPSSSSQSQSSASVEVPEVGGKCDIFIGDWVPDLSGPIYTNESCHILDDNPQNCMTNGRPDTGYLYWRWNPRDCQLPRFDAVRFLDFMKNKSWAFVGDSISRNHDDSLMCILSKGCNLLREQHNHWMPLLPWKELNRYLDLAYRKCLQLVLNYLTSSNHKATILFRTVTPDHFENGEWFSGGTCKRTMPFKEGEITLSNMDSMFRNIQLEEFQKASKKGSKNEVNIKLLDMSQMTLLRPDGHPGPYRHFQPFAKDKNAKVQNDCLHWCLPGPIDSWNDLIMEMVVNS</sequence>
<evidence type="ECO:0008006" key="12">
    <source>
        <dbReference type="Google" id="ProtNLM"/>
    </source>
</evidence>